<protein>
    <submittedName>
        <fullName evidence="1">Uncharacterized protein</fullName>
    </submittedName>
</protein>
<reference evidence="1" key="1">
    <citation type="submission" date="2022-10" db="EMBL/GenBank/DDBJ databases">
        <title>Comparative genomic study of S. anginosus.</title>
        <authorList>
            <person name="Prasad A."/>
            <person name="Ene A."/>
            <person name="Jablonska S."/>
            <person name="Du J."/>
            <person name="Wolfe A.J."/>
            <person name="Putonti C."/>
        </authorList>
    </citation>
    <scope>NUCLEOTIDE SEQUENCE</scope>
    <source>
        <strain evidence="1">UMB6888</strain>
    </source>
</reference>
<sequence>MQLALVISLVSILMSTYLFVIKHYRELYKIGISNSQAIFDESSKTMFVKITFVNESSLPFTVVGLMVTQDKFQYHLSDWGEFIHKEIKVIHCNNHNRYEIEDKTSDLPIIIAPYSKEARYFAFKFPRTYRHDFFLEIESPQRFLVVPFNPVPDTYPNVAAERKGRVRVIQVHWRQHRIRSIKDFVVSLSHKKTWFLLKLKIKDKFLRK</sequence>
<dbReference type="RefSeq" id="WP_070812403.1">
    <property type="nucleotide sequence ID" value="NZ_CP126961.1"/>
</dbReference>
<name>A0AAW5TGU0_STRAP</name>
<organism evidence="1 2">
    <name type="scientific">Streptococcus anginosus</name>
    <dbReference type="NCBI Taxonomy" id="1328"/>
    <lineage>
        <taxon>Bacteria</taxon>
        <taxon>Bacillati</taxon>
        <taxon>Bacillota</taxon>
        <taxon>Bacilli</taxon>
        <taxon>Lactobacillales</taxon>
        <taxon>Streptococcaceae</taxon>
        <taxon>Streptococcus</taxon>
        <taxon>Streptococcus anginosus group</taxon>
    </lineage>
</organism>
<evidence type="ECO:0000313" key="2">
    <source>
        <dbReference type="Proteomes" id="UP001208853"/>
    </source>
</evidence>
<dbReference type="EMBL" id="JAPAIK010000005">
    <property type="protein sequence ID" value="MCW1071749.1"/>
    <property type="molecule type" value="Genomic_DNA"/>
</dbReference>
<gene>
    <name evidence="1" type="ORF">OJ930_01485</name>
</gene>
<dbReference type="AlphaFoldDB" id="A0AAW5TGU0"/>
<accession>A0AAW5TGU0</accession>
<dbReference type="Proteomes" id="UP001208853">
    <property type="component" value="Unassembled WGS sequence"/>
</dbReference>
<comment type="caution">
    <text evidence="1">The sequence shown here is derived from an EMBL/GenBank/DDBJ whole genome shotgun (WGS) entry which is preliminary data.</text>
</comment>
<evidence type="ECO:0000313" key="1">
    <source>
        <dbReference type="EMBL" id="MCW1071749.1"/>
    </source>
</evidence>
<proteinExistence type="predicted"/>